<gene>
    <name evidence="3" type="ORF">L596_017442</name>
</gene>
<name>A0A4U5N2D8_STECR</name>
<evidence type="ECO:0000313" key="4">
    <source>
        <dbReference type="Proteomes" id="UP000298663"/>
    </source>
</evidence>
<dbReference type="SUPFAM" id="SSF81321">
    <property type="entry name" value="Family A G protein-coupled receptor-like"/>
    <property type="match status" value="1"/>
</dbReference>
<dbReference type="Gene3D" id="1.20.1070.10">
    <property type="entry name" value="Rhodopsin 7-helix transmembrane proteins"/>
    <property type="match status" value="1"/>
</dbReference>
<reference evidence="3 4" key="1">
    <citation type="journal article" date="2015" name="Genome Biol.">
        <title>Comparative genomics of Steinernema reveals deeply conserved gene regulatory networks.</title>
        <authorList>
            <person name="Dillman A.R."/>
            <person name="Macchietto M."/>
            <person name="Porter C.F."/>
            <person name="Rogers A."/>
            <person name="Williams B."/>
            <person name="Antoshechkin I."/>
            <person name="Lee M.M."/>
            <person name="Goodwin Z."/>
            <person name="Lu X."/>
            <person name="Lewis E.E."/>
            <person name="Goodrich-Blair H."/>
            <person name="Stock S.P."/>
            <person name="Adams B.J."/>
            <person name="Sternberg P.W."/>
            <person name="Mortazavi A."/>
        </authorList>
    </citation>
    <scope>NUCLEOTIDE SEQUENCE [LARGE SCALE GENOMIC DNA]</scope>
    <source>
        <strain evidence="3 4">ALL</strain>
    </source>
</reference>
<dbReference type="AlphaFoldDB" id="A0A4U5N2D8"/>
<keyword evidence="4" id="KW-1185">Reference proteome</keyword>
<keyword evidence="1" id="KW-0472">Membrane</keyword>
<feature type="transmembrane region" description="Helical" evidence="1">
    <location>
        <begin position="46"/>
        <end position="67"/>
    </location>
</feature>
<evidence type="ECO:0000313" key="3">
    <source>
        <dbReference type="EMBL" id="TKR76283.1"/>
    </source>
</evidence>
<keyword evidence="1" id="KW-0812">Transmembrane</keyword>
<reference evidence="3 4" key="2">
    <citation type="journal article" date="2019" name="G3 (Bethesda)">
        <title>Hybrid Assembly of the Genome of the Entomopathogenic Nematode Steinernema carpocapsae Identifies the X-Chromosome.</title>
        <authorList>
            <person name="Serra L."/>
            <person name="Macchietto M."/>
            <person name="Macias-Munoz A."/>
            <person name="McGill C.J."/>
            <person name="Rodriguez I.M."/>
            <person name="Rodriguez B."/>
            <person name="Murad R."/>
            <person name="Mortazavi A."/>
        </authorList>
    </citation>
    <scope>NUCLEOTIDE SEQUENCE [LARGE SCALE GENOMIC DNA]</scope>
    <source>
        <strain evidence="3 4">ALL</strain>
    </source>
</reference>
<feature type="transmembrane region" description="Helical" evidence="1">
    <location>
        <begin position="6"/>
        <end position="34"/>
    </location>
</feature>
<evidence type="ECO:0000259" key="2">
    <source>
        <dbReference type="Pfam" id="PF10328"/>
    </source>
</evidence>
<organism evidence="3 4">
    <name type="scientific">Steinernema carpocapsae</name>
    <name type="common">Entomopathogenic nematode</name>
    <dbReference type="NCBI Taxonomy" id="34508"/>
    <lineage>
        <taxon>Eukaryota</taxon>
        <taxon>Metazoa</taxon>
        <taxon>Ecdysozoa</taxon>
        <taxon>Nematoda</taxon>
        <taxon>Chromadorea</taxon>
        <taxon>Rhabditida</taxon>
        <taxon>Tylenchina</taxon>
        <taxon>Panagrolaimomorpha</taxon>
        <taxon>Strongyloidoidea</taxon>
        <taxon>Steinernematidae</taxon>
        <taxon>Steinernema</taxon>
    </lineage>
</organism>
<feature type="domain" description="7TM GPCR serpentine receptor class x (Srx)" evidence="2">
    <location>
        <begin position="21"/>
        <end position="69"/>
    </location>
</feature>
<dbReference type="Pfam" id="PF10328">
    <property type="entry name" value="7TM_GPCR_Srx"/>
    <property type="match status" value="1"/>
</dbReference>
<evidence type="ECO:0000256" key="1">
    <source>
        <dbReference type="SAM" id="Phobius"/>
    </source>
</evidence>
<accession>A0A4U5N2D8</accession>
<comment type="caution">
    <text evidence="3">The sequence shown here is derived from an EMBL/GenBank/DDBJ whole genome shotgun (WGS) entry which is preliminary data.</text>
</comment>
<dbReference type="EMBL" id="AZBU02000005">
    <property type="protein sequence ID" value="TKR76283.1"/>
    <property type="molecule type" value="Genomic_DNA"/>
</dbReference>
<sequence length="74" mass="8169">MATEESSYAFHTFCVAALTTIGIPGIIINILCLIMLRKIPRFRNAFGSLCISRCISNLLFLTTMVVANLGRQFA</sequence>
<dbReference type="Proteomes" id="UP000298663">
    <property type="component" value="Unassembled WGS sequence"/>
</dbReference>
<proteinExistence type="predicted"/>
<protein>
    <recommendedName>
        <fullName evidence="2">7TM GPCR serpentine receptor class x (Srx) domain-containing protein</fullName>
    </recommendedName>
</protein>
<keyword evidence="1" id="KW-1133">Transmembrane helix</keyword>
<dbReference type="InterPro" id="IPR019430">
    <property type="entry name" value="7TM_GPCR_serpentine_rcpt_Srx"/>
</dbReference>